<comment type="function">
    <text evidence="9">Core subunit of the mitochondrial membrane respiratory chain NADH dehydrogenase (Complex I) which catalyzes electron transfer from NADH through the respiratory chain, using ubiquinone as an electron acceptor. Essential for the catalytic activity of complex I.</text>
</comment>
<dbReference type="PANTHER" id="PTHR11058">
    <property type="entry name" value="NADH-UBIQUINONE OXIDOREDUCTASE CHAIN 3"/>
    <property type="match status" value="1"/>
</dbReference>
<evidence type="ECO:0000256" key="3">
    <source>
        <dbReference type="ARBA" id="ARBA00021007"/>
    </source>
</evidence>
<dbReference type="Pfam" id="PF00507">
    <property type="entry name" value="Oxidored_q4"/>
    <property type="match status" value="1"/>
</dbReference>
<geneLocation type="mitochondrion" evidence="10"/>
<reference evidence="10" key="1">
    <citation type="submission" date="2011-10" db="EMBL/GenBank/DDBJ databases">
        <title>Complete mitochondrial genome of Phoronopsis harmeri.</title>
        <authorList>
            <person name="Lesny P."/>
            <person name="Grobe P."/>
            <person name="Podsiadlowski L."/>
        </authorList>
    </citation>
    <scope>NUCLEOTIDE SEQUENCE</scope>
</reference>
<evidence type="ECO:0000256" key="2">
    <source>
        <dbReference type="ARBA" id="ARBA00008472"/>
    </source>
</evidence>
<keyword evidence="9" id="KW-0679">Respiratory chain</keyword>
<dbReference type="GeneID" id="13824913"/>
<evidence type="ECO:0000256" key="9">
    <source>
        <dbReference type="RuleBase" id="RU003640"/>
    </source>
</evidence>
<evidence type="ECO:0000256" key="5">
    <source>
        <dbReference type="ARBA" id="ARBA00022692"/>
    </source>
</evidence>
<dbReference type="RefSeq" id="YP_006883114.1">
    <property type="nucleotide sequence ID" value="NC_018761.1"/>
</dbReference>
<dbReference type="Gene3D" id="1.20.58.1610">
    <property type="entry name" value="NADH:ubiquinone/plastoquinone oxidoreductase, chain 3"/>
    <property type="match status" value="1"/>
</dbReference>
<dbReference type="GO" id="GO:0008137">
    <property type="term" value="F:NADH dehydrogenase (ubiquinone) activity"/>
    <property type="evidence" value="ECO:0007669"/>
    <property type="project" value="UniProtKB-UniRule"/>
</dbReference>
<keyword evidence="5 9" id="KW-0812">Transmembrane</keyword>
<dbReference type="InterPro" id="IPR000440">
    <property type="entry name" value="NADH_UbQ/plastoQ_OxRdtase_su3"/>
</dbReference>
<keyword evidence="9" id="KW-0249">Electron transport</keyword>
<feature type="transmembrane region" description="Helical" evidence="9">
    <location>
        <begin position="89"/>
        <end position="108"/>
    </location>
</feature>
<evidence type="ECO:0000256" key="8">
    <source>
        <dbReference type="ARBA" id="ARBA00049551"/>
    </source>
</evidence>
<keyword evidence="6 9" id="KW-1133">Transmembrane helix</keyword>
<feature type="transmembrane region" description="Helical" evidence="9">
    <location>
        <begin position="57"/>
        <end position="77"/>
    </location>
</feature>
<keyword evidence="4 9" id="KW-0813">Transport</keyword>
<dbReference type="GO" id="GO:0031966">
    <property type="term" value="C:mitochondrial membrane"/>
    <property type="evidence" value="ECO:0007669"/>
    <property type="project" value="UniProtKB-SubCell"/>
</dbReference>
<keyword evidence="9" id="KW-1278">Translocase</keyword>
<protein>
    <recommendedName>
        <fullName evidence="3 9">NADH-ubiquinone oxidoreductase chain 3</fullName>
        <ecNumber evidence="9">7.1.1.2</ecNumber>
    </recommendedName>
</protein>
<name>J9PPL2_9BILA</name>
<feature type="transmembrane region" description="Helical" evidence="9">
    <location>
        <begin position="6"/>
        <end position="27"/>
    </location>
</feature>
<dbReference type="EMBL" id="JN832704">
    <property type="protein sequence ID" value="AES86294.1"/>
    <property type="molecule type" value="Genomic_DNA"/>
</dbReference>
<comment type="subcellular location">
    <subcellularLocation>
        <location evidence="1">Membrane</location>
    </subcellularLocation>
    <subcellularLocation>
        <location evidence="9">Mitochondrion membrane</location>
        <topology evidence="9">Multi-pass membrane protein</topology>
    </subcellularLocation>
</comment>
<evidence type="ECO:0000313" key="10">
    <source>
        <dbReference type="EMBL" id="AES86294.1"/>
    </source>
</evidence>
<dbReference type="GO" id="GO:0030964">
    <property type="term" value="C:NADH dehydrogenase complex"/>
    <property type="evidence" value="ECO:0007669"/>
    <property type="project" value="TreeGrafter"/>
</dbReference>
<dbReference type="EC" id="7.1.1.2" evidence="9"/>
<evidence type="ECO:0000256" key="4">
    <source>
        <dbReference type="ARBA" id="ARBA00022448"/>
    </source>
</evidence>
<sequence length="117" mass="13205">MNFLFMTGGFCVVLVLILLVVCLIVSFSGFLDREKASPFECGFDPSDSARTPFSLRFFLLAVIFLIFDIEIVLLMPFPMMDNFSGGSEYLISASLFLLVLILGLFFEWTEGSLEWMS</sequence>
<evidence type="ECO:0000256" key="7">
    <source>
        <dbReference type="ARBA" id="ARBA00023136"/>
    </source>
</evidence>
<keyword evidence="9" id="KW-0520">NAD</keyword>
<dbReference type="InterPro" id="IPR038430">
    <property type="entry name" value="NDAH_ubi_oxred_su3_sf"/>
</dbReference>
<comment type="catalytic activity">
    <reaction evidence="8 9">
        <text>a ubiquinone + NADH + 5 H(+)(in) = a ubiquinol + NAD(+) + 4 H(+)(out)</text>
        <dbReference type="Rhea" id="RHEA:29091"/>
        <dbReference type="Rhea" id="RHEA-COMP:9565"/>
        <dbReference type="Rhea" id="RHEA-COMP:9566"/>
        <dbReference type="ChEBI" id="CHEBI:15378"/>
        <dbReference type="ChEBI" id="CHEBI:16389"/>
        <dbReference type="ChEBI" id="CHEBI:17976"/>
        <dbReference type="ChEBI" id="CHEBI:57540"/>
        <dbReference type="ChEBI" id="CHEBI:57945"/>
        <dbReference type="EC" id="7.1.1.2"/>
    </reaction>
</comment>
<organism evidence="10">
    <name type="scientific">Phoronopsis harmeri</name>
    <dbReference type="NCBI Taxonomy" id="490051"/>
    <lineage>
        <taxon>Eukaryota</taxon>
        <taxon>Metazoa</taxon>
        <taxon>Spiralia</taxon>
        <taxon>Lophotrochozoa</taxon>
        <taxon>Phoronida</taxon>
        <taxon>Phoronidae</taxon>
        <taxon>Phoronopsis</taxon>
    </lineage>
</organism>
<keyword evidence="9" id="KW-0830">Ubiquinone</keyword>
<dbReference type="AlphaFoldDB" id="J9PPL2"/>
<keyword evidence="7 9" id="KW-0472">Membrane</keyword>
<gene>
    <name evidence="10" type="primary">ND3</name>
</gene>
<proteinExistence type="inferred from homology"/>
<accession>J9PPL2</accession>
<evidence type="ECO:0000256" key="1">
    <source>
        <dbReference type="ARBA" id="ARBA00004370"/>
    </source>
</evidence>
<dbReference type="PANTHER" id="PTHR11058:SF9">
    <property type="entry name" value="NADH-UBIQUINONE OXIDOREDUCTASE CHAIN 3"/>
    <property type="match status" value="1"/>
</dbReference>
<keyword evidence="9 10" id="KW-0496">Mitochondrion</keyword>
<dbReference type="CTD" id="4537"/>
<comment type="similarity">
    <text evidence="2 9">Belongs to the complex I subunit 3 family.</text>
</comment>
<evidence type="ECO:0000256" key="6">
    <source>
        <dbReference type="ARBA" id="ARBA00022989"/>
    </source>
</evidence>